<dbReference type="AlphaFoldDB" id="A0AAD8E8D9"/>
<sequence length="50" mass="5869">KGCRMEDITQLMNLSFCPGNVKNAKKTDVDHLLKQIFSDEWRNIPQHKHC</sequence>
<reference evidence="1" key="1">
    <citation type="journal article" date="2023" name="IScience">
        <title>Live-bearing cockroach genome reveals convergent evolutionary mechanisms linked to viviparity in insects and beyond.</title>
        <authorList>
            <person name="Fouks B."/>
            <person name="Harrison M.C."/>
            <person name="Mikhailova A.A."/>
            <person name="Marchal E."/>
            <person name="English S."/>
            <person name="Carruthers M."/>
            <person name="Jennings E.C."/>
            <person name="Chiamaka E.L."/>
            <person name="Frigard R.A."/>
            <person name="Pippel M."/>
            <person name="Attardo G.M."/>
            <person name="Benoit J.B."/>
            <person name="Bornberg-Bauer E."/>
            <person name="Tobe S.S."/>
        </authorList>
    </citation>
    <scope>NUCLEOTIDE SEQUENCE</scope>
    <source>
        <strain evidence="1">Stay&amp;Tobe</strain>
    </source>
</reference>
<proteinExistence type="predicted"/>
<keyword evidence="2" id="KW-1185">Reference proteome</keyword>
<dbReference type="Proteomes" id="UP001233999">
    <property type="component" value="Unassembled WGS sequence"/>
</dbReference>
<evidence type="ECO:0000313" key="1">
    <source>
        <dbReference type="EMBL" id="KAJ9581065.1"/>
    </source>
</evidence>
<name>A0AAD8E8D9_DIPPU</name>
<reference evidence="1" key="2">
    <citation type="submission" date="2023-05" db="EMBL/GenBank/DDBJ databases">
        <authorList>
            <person name="Fouks B."/>
        </authorList>
    </citation>
    <scope>NUCLEOTIDE SEQUENCE</scope>
    <source>
        <strain evidence="1">Stay&amp;Tobe</strain>
        <tissue evidence="1">Testes</tissue>
    </source>
</reference>
<gene>
    <name evidence="1" type="ORF">L9F63_023760</name>
</gene>
<comment type="caution">
    <text evidence="1">The sequence shown here is derived from an EMBL/GenBank/DDBJ whole genome shotgun (WGS) entry which is preliminary data.</text>
</comment>
<protein>
    <submittedName>
        <fullName evidence="1">Uncharacterized protein</fullName>
    </submittedName>
</protein>
<organism evidence="1 2">
    <name type="scientific">Diploptera punctata</name>
    <name type="common">Pacific beetle cockroach</name>
    <dbReference type="NCBI Taxonomy" id="6984"/>
    <lineage>
        <taxon>Eukaryota</taxon>
        <taxon>Metazoa</taxon>
        <taxon>Ecdysozoa</taxon>
        <taxon>Arthropoda</taxon>
        <taxon>Hexapoda</taxon>
        <taxon>Insecta</taxon>
        <taxon>Pterygota</taxon>
        <taxon>Neoptera</taxon>
        <taxon>Polyneoptera</taxon>
        <taxon>Dictyoptera</taxon>
        <taxon>Blattodea</taxon>
        <taxon>Blaberoidea</taxon>
        <taxon>Blaberidae</taxon>
        <taxon>Diplopterinae</taxon>
        <taxon>Diploptera</taxon>
    </lineage>
</organism>
<feature type="non-terminal residue" evidence="1">
    <location>
        <position position="1"/>
    </location>
</feature>
<evidence type="ECO:0000313" key="2">
    <source>
        <dbReference type="Proteomes" id="UP001233999"/>
    </source>
</evidence>
<dbReference type="EMBL" id="JASPKZ010008046">
    <property type="protein sequence ID" value="KAJ9581065.1"/>
    <property type="molecule type" value="Genomic_DNA"/>
</dbReference>
<accession>A0AAD8E8D9</accession>